<evidence type="ECO:0000313" key="2">
    <source>
        <dbReference type="EMBL" id="NSJ49994.1"/>
    </source>
</evidence>
<evidence type="ECO:0000259" key="1">
    <source>
        <dbReference type="Pfam" id="PF12728"/>
    </source>
</evidence>
<dbReference type="Pfam" id="PF12728">
    <property type="entry name" value="HTH_17"/>
    <property type="match status" value="1"/>
</dbReference>
<dbReference type="EMBL" id="JAAITT010000020">
    <property type="protein sequence ID" value="NSJ49994.1"/>
    <property type="molecule type" value="Genomic_DNA"/>
</dbReference>
<dbReference type="InterPro" id="IPR010093">
    <property type="entry name" value="SinI_DNA-bd"/>
</dbReference>
<evidence type="ECO:0000313" key="3">
    <source>
        <dbReference type="Proteomes" id="UP000669239"/>
    </source>
</evidence>
<dbReference type="NCBIfam" id="TIGR01764">
    <property type="entry name" value="excise"/>
    <property type="match status" value="1"/>
</dbReference>
<proteinExistence type="predicted"/>
<dbReference type="InterPro" id="IPR009061">
    <property type="entry name" value="DNA-bd_dom_put_sf"/>
</dbReference>
<organism evidence="2 3">
    <name type="scientific">Enterocloster aldenensis</name>
    <dbReference type="NCBI Taxonomy" id="358742"/>
    <lineage>
        <taxon>Bacteria</taxon>
        <taxon>Bacillati</taxon>
        <taxon>Bacillota</taxon>
        <taxon>Clostridia</taxon>
        <taxon>Lachnospirales</taxon>
        <taxon>Lachnospiraceae</taxon>
        <taxon>Enterocloster</taxon>
    </lineage>
</organism>
<protein>
    <submittedName>
        <fullName evidence="2">Helix-turn-helix domain-containing protein</fullName>
    </submittedName>
</protein>
<gene>
    <name evidence="2" type="ORF">G5B36_14980</name>
</gene>
<accession>A0ABX2HKM7</accession>
<dbReference type="SUPFAM" id="SSF46955">
    <property type="entry name" value="Putative DNA-binding domain"/>
    <property type="match status" value="1"/>
</dbReference>
<sequence>MPKMFTCEEVASRYAVQVITVWDWIRKKKLSAIKIGREYRISEDDIKAFEDSRRTTNSISQSRR</sequence>
<feature type="domain" description="Helix-turn-helix" evidence="1">
    <location>
        <begin position="5"/>
        <end position="53"/>
    </location>
</feature>
<dbReference type="InterPro" id="IPR041657">
    <property type="entry name" value="HTH_17"/>
</dbReference>
<keyword evidence="3" id="KW-1185">Reference proteome</keyword>
<dbReference type="Proteomes" id="UP000669239">
    <property type="component" value="Unassembled WGS sequence"/>
</dbReference>
<reference evidence="2 3" key="1">
    <citation type="journal article" date="2020" name="Cell Host Microbe">
        <title>Functional and Genomic Variation between Human-Derived Isolates of Lachnospiraceae Reveals Inter- and Intra-Species Diversity.</title>
        <authorList>
            <person name="Sorbara M.T."/>
            <person name="Littmann E.R."/>
            <person name="Fontana E."/>
            <person name="Moody T.U."/>
            <person name="Kohout C.E."/>
            <person name="Gjonbalaj M."/>
            <person name="Eaton V."/>
            <person name="Seok R."/>
            <person name="Leiner I.M."/>
            <person name="Pamer E.G."/>
        </authorList>
    </citation>
    <scope>NUCLEOTIDE SEQUENCE [LARGE SCALE GENOMIC DNA]</scope>
    <source>
        <strain evidence="2 3">MSK.1.17</strain>
    </source>
</reference>
<name>A0ABX2HKM7_9FIRM</name>
<comment type="caution">
    <text evidence="2">The sequence shown here is derived from an EMBL/GenBank/DDBJ whole genome shotgun (WGS) entry which is preliminary data.</text>
</comment>